<evidence type="ECO:0000313" key="1">
    <source>
        <dbReference type="EMBL" id="GKV44840.1"/>
    </source>
</evidence>
<reference evidence="1 2" key="1">
    <citation type="journal article" date="2021" name="Commun. Biol.">
        <title>The genome of Shorea leprosula (Dipterocarpaceae) highlights the ecological relevance of drought in aseasonal tropical rainforests.</title>
        <authorList>
            <person name="Ng K.K.S."/>
            <person name="Kobayashi M.J."/>
            <person name="Fawcett J.A."/>
            <person name="Hatakeyama M."/>
            <person name="Paape T."/>
            <person name="Ng C.H."/>
            <person name="Ang C.C."/>
            <person name="Tnah L.H."/>
            <person name="Lee C.T."/>
            <person name="Nishiyama T."/>
            <person name="Sese J."/>
            <person name="O'Brien M.J."/>
            <person name="Copetti D."/>
            <person name="Mohd Noor M.I."/>
            <person name="Ong R.C."/>
            <person name="Putra M."/>
            <person name="Sireger I.Z."/>
            <person name="Indrioko S."/>
            <person name="Kosugi Y."/>
            <person name="Izuno A."/>
            <person name="Isagi Y."/>
            <person name="Lee S.L."/>
            <person name="Shimizu K.K."/>
        </authorList>
    </citation>
    <scope>NUCLEOTIDE SEQUENCE [LARGE SCALE GENOMIC DNA]</scope>
    <source>
        <strain evidence="1">214</strain>
    </source>
</reference>
<gene>
    <name evidence="1" type="ORF">SLEP1_g51987</name>
</gene>
<proteinExistence type="predicted"/>
<dbReference type="AlphaFoldDB" id="A0AAV5M4Z5"/>
<comment type="caution">
    <text evidence="1">The sequence shown here is derived from an EMBL/GenBank/DDBJ whole genome shotgun (WGS) entry which is preliminary data.</text>
</comment>
<evidence type="ECO:0000313" key="2">
    <source>
        <dbReference type="Proteomes" id="UP001054252"/>
    </source>
</evidence>
<name>A0AAV5M4Z5_9ROSI</name>
<sequence length="95" mass="11000">MNALARRRFVQRTILIRFCSSVHNEVIIKLDEKDQKAGVEMNKVITPIAREAWVFVQVDCFIVELVKALVSKLKDQKVIIEMKRVVIPMQGCLFN</sequence>
<organism evidence="1 2">
    <name type="scientific">Rubroshorea leprosula</name>
    <dbReference type="NCBI Taxonomy" id="152421"/>
    <lineage>
        <taxon>Eukaryota</taxon>
        <taxon>Viridiplantae</taxon>
        <taxon>Streptophyta</taxon>
        <taxon>Embryophyta</taxon>
        <taxon>Tracheophyta</taxon>
        <taxon>Spermatophyta</taxon>
        <taxon>Magnoliopsida</taxon>
        <taxon>eudicotyledons</taxon>
        <taxon>Gunneridae</taxon>
        <taxon>Pentapetalae</taxon>
        <taxon>rosids</taxon>
        <taxon>malvids</taxon>
        <taxon>Malvales</taxon>
        <taxon>Dipterocarpaceae</taxon>
        <taxon>Rubroshorea</taxon>
    </lineage>
</organism>
<dbReference type="Proteomes" id="UP001054252">
    <property type="component" value="Unassembled WGS sequence"/>
</dbReference>
<protein>
    <submittedName>
        <fullName evidence="1">Uncharacterized protein</fullName>
    </submittedName>
</protein>
<dbReference type="EMBL" id="BPVZ01000187">
    <property type="protein sequence ID" value="GKV44840.1"/>
    <property type="molecule type" value="Genomic_DNA"/>
</dbReference>
<keyword evidence="2" id="KW-1185">Reference proteome</keyword>
<accession>A0AAV5M4Z5</accession>